<evidence type="ECO:0000313" key="2">
    <source>
        <dbReference type="EMBL" id="AIT60149.1"/>
    </source>
</evidence>
<name>A0A097IDF4_9CORY</name>
<dbReference type="NCBIfam" id="NF005926">
    <property type="entry name" value="PRK07940.1"/>
    <property type="match status" value="1"/>
</dbReference>
<dbReference type="Pfam" id="PF13177">
    <property type="entry name" value="DNA_pol3_delta2"/>
    <property type="match status" value="1"/>
</dbReference>
<dbReference type="HOGENOM" id="CLU_006229_4_1_11"/>
<dbReference type="PANTHER" id="PTHR11669">
    <property type="entry name" value="REPLICATION FACTOR C / DNA POLYMERASE III GAMMA-TAU SUBUNIT"/>
    <property type="match status" value="1"/>
</dbReference>
<dbReference type="eggNOG" id="COG0470">
    <property type="taxonomic scope" value="Bacteria"/>
</dbReference>
<dbReference type="SUPFAM" id="SSF52540">
    <property type="entry name" value="P-loop containing nucleoside triphosphate hydrolases"/>
    <property type="match status" value="1"/>
</dbReference>
<dbReference type="RefSeq" id="WP_245616233.1">
    <property type="nucleotide sequence ID" value="NZ_AQUX01000002.1"/>
</dbReference>
<dbReference type="InterPro" id="IPR027417">
    <property type="entry name" value="P-loop_NTPase"/>
</dbReference>
<dbReference type="Gene3D" id="3.40.50.300">
    <property type="entry name" value="P-loop containing nucleotide triphosphate hydrolases"/>
    <property type="match status" value="1"/>
</dbReference>
<dbReference type="Proteomes" id="UP000029914">
    <property type="component" value="Chromosome"/>
</dbReference>
<protein>
    <submittedName>
        <fullName evidence="2">DNA polymerase III subunit delta</fullName>
    </submittedName>
</protein>
<organism evidence="2 3">
    <name type="scientific">Corynebacterium doosanense CAU 212 = DSM 45436</name>
    <dbReference type="NCBI Taxonomy" id="558173"/>
    <lineage>
        <taxon>Bacteria</taxon>
        <taxon>Bacillati</taxon>
        <taxon>Actinomycetota</taxon>
        <taxon>Actinomycetes</taxon>
        <taxon>Mycobacteriales</taxon>
        <taxon>Corynebacteriaceae</taxon>
        <taxon>Corynebacterium</taxon>
    </lineage>
</organism>
<dbReference type="GO" id="GO:0006261">
    <property type="term" value="P:DNA-templated DNA replication"/>
    <property type="evidence" value="ECO:0007669"/>
    <property type="project" value="TreeGrafter"/>
</dbReference>
<sequence>MRTTSVAERLSDMPKVRETILSAAAAAQGLPDADRYAMTHSWVFTGPPGSGRSVVALAFAQALVCTTEGELGCGHCQACVDVLADAHTDVAHIVPEGNVIGIDLVRDTIIPTAHSLPTISRWRVIVIEDADRLRDDAANTLLKTIEEPPAHTVIILCAPSLAPEDFIPTLRSRCRHLYIPSPSTDRIVRLLTEEMGASEGDARLAATSSLHHIGRARKLVSMPIMQSRRAQAINLAELIFHGDQAFQAVNSLMKTVDKEIKETYDVIDERELKKLEDSLGMGAKGKGAQKAARGSAGALSDLQKEQKQRRTRARTDILDLALVDFAGIYRDAMLVSSGAEVELTHPDFEPLARELAQRGDLDAFVQAQEAIRECRERLIGFVAPQLALDGMIGRIRKALKVR</sequence>
<keyword evidence="3" id="KW-1185">Reference proteome</keyword>
<reference evidence="2 3" key="1">
    <citation type="submission" date="2013-09" db="EMBL/GenBank/DDBJ databases">
        <title>Complete genome sequence of Corynebacterium doosanense CAU 212(T) (=DSM 45436(T)), isolated from activated sludge.</title>
        <authorList>
            <person name="Schaffert L."/>
            <person name="Albersmeier A."/>
            <person name="Kalinowski J."/>
            <person name="Ruckert C."/>
        </authorList>
    </citation>
    <scope>NUCLEOTIDE SEQUENCE [LARGE SCALE GENOMIC DNA]</scope>
    <source>
        <strain evidence="2 3">CAU 212</strain>
    </source>
</reference>
<dbReference type="KEGG" id="cdo:CDOO_01775"/>
<dbReference type="STRING" id="558173.CDOO_01775"/>
<feature type="compositionally biased region" description="Low complexity" evidence="1">
    <location>
        <begin position="286"/>
        <end position="298"/>
    </location>
</feature>
<evidence type="ECO:0000256" key="1">
    <source>
        <dbReference type="SAM" id="MobiDB-lite"/>
    </source>
</evidence>
<dbReference type="PANTHER" id="PTHR11669:SF8">
    <property type="entry name" value="DNA POLYMERASE III SUBUNIT DELTA"/>
    <property type="match status" value="1"/>
</dbReference>
<dbReference type="EMBL" id="CP006764">
    <property type="protein sequence ID" value="AIT60149.1"/>
    <property type="molecule type" value="Genomic_DNA"/>
</dbReference>
<evidence type="ECO:0000313" key="3">
    <source>
        <dbReference type="Proteomes" id="UP000029914"/>
    </source>
</evidence>
<feature type="region of interest" description="Disordered" evidence="1">
    <location>
        <begin position="282"/>
        <end position="307"/>
    </location>
</feature>
<accession>A0A097IDF4</accession>
<gene>
    <name evidence="2" type="ORF">CDOO_01775</name>
</gene>
<proteinExistence type="predicted"/>
<dbReference type="InterPro" id="IPR050238">
    <property type="entry name" value="DNA_Rep/Repair_Clamp_Loader"/>
</dbReference>
<dbReference type="AlphaFoldDB" id="A0A097IDF4"/>